<evidence type="ECO:0000313" key="10">
    <source>
        <dbReference type="Proteomes" id="UP001595710"/>
    </source>
</evidence>
<dbReference type="SMART" id="SM00283">
    <property type="entry name" value="MA"/>
    <property type="match status" value="1"/>
</dbReference>
<evidence type="ECO:0000259" key="7">
    <source>
        <dbReference type="PROSITE" id="PS50111"/>
    </source>
</evidence>
<keyword evidence="6" id="KW-0812">Transmembrane</keyword>
<evidence type="ECO:0000259" key="8">
    <source>
        <dbReference type="PROSITE" id="PS50885"/>
    </source>
</evidence>
<dbReference type="InterPro" id="IPR004090">
    <property type="entry name" value="Chemotax_Me-accpt_rcpt"/>
</dbReference>
<keyword evidence="6" id="KW-0472">Membrane</keyword>
<evidence type="ECO:0000256" key="2">
    <source>
        <dbReference type="ARBA" id="ARBA00023224"/>
    </source>
</evidence>
<dbReference type="Pfam" id="PF00015">
    <property type="entry name" value="MCPsignal"/>
    <property type="match status" value="1"/>
</dbReference>
<feature type="domain" description="Methyl-accepting transducer" evidence="7">
    <location>
        <begin position="280"/>
        <end position="516"/>
    </location>
</feature>
<evidence type="ECO:0000256" key="5">
    <source>
        <dbReference type="SAM" id="Coils"/>
    </source>
</evidence>
<dbReference type="PRINTS" id="PR00260">
    <property type="entry name" value="CHEMTRNSDUCR"/>
</dbReference>
<protein>
    <submittedName>
        <fullName evidence="9">Methyl-accepting chemotaxis protein</fullName>
    </submittedName>
</protein>
<evidence type="ECO:0000256" key="6">
    <source>
        <dbReference type="SAM" id="Phobius"/>
    </source>
</evidence>
<gene>
    <name evidence="9" type="ORF">ACFOND_12095</name>
</gene>
<feature type="transmembrane region" description="Helical" evidence="6">
    <location>
        <begin position="203"/>
        <end position="221"/>
    </location>
</feature>
<keyword evidence="5" id="KW-0175">Coiled coil</keyword>
<organism evidence="9 10">
    <name type="scientific">Reinekea marina</name>
    <dbReference type="NCBI Taxonomy" id="1310421"/>
    <lineage>
        <taxon>Bacteria</taxon>
        <taxon>Pseudomonadati</taxon>
        <taxon>Pseudomonadota</taxon>
        <taxon>Gammaproteobacteria</taxon>
        <taxon>Oceanospirillales</taxon>
        <taxon>Saccharospirillaceae</taxon>
        <taxon>Reinekea</taxon>
    </lineage>
</organism>
<dbReference type="SUPFAM" id="SSF58104">
    <property type="entry name" value="Methyl-accepting chemotaxis protein (MCP) signaling domain"/>
    <property type="match status" value="1"/>
</dbReference>
<comment type="similarity">
    <text evidence="3">Belongs to the methyl-accepting chemotaxis (MCP) protein family.</text>
</comment>
<evidence type="ECO:0000313" key="9">
    <source>
        <dbReference type="EMBL" id="MFC3702384.1"/>
    </source>
</evidence>
<comment type="caution">
    <text evidence="9">The sequence shown here is derived from an EMBL/GenBank/DDBJ whole genome shotgun (WGS) entry which is preliminary data.</text>
</comment>
<name>A0ABV7WVM7_9GAMM</name>
<feature type="transmembrane region" description="Helical" evidence="6">
    <location>
        <begin position="12"/>
        <end position="36"/>
    </location>
</feature>
<comment type="subcellular location">
    <subcellularLocation>
        <location evidence="1">Membrane</location>
    </subcellularLocation>
</comment>
<keyword evidence="2 4" id="KW-0807">Transducer</keyword>
<dbReference type="PANTHER" id="PTHR32089:SF112">
    <property type="entry name" value="LYSOZYME-LIKE PROTEIN-RELATED"/>
    <property type="match status" value="1"/>
</dbReference>
<evidence type="ECO:0000256" key="3">
    <source>
        <dbReference type="ARBA" id="ARBA00029447"/>
    </source>
</evidence>
<keyword evidence="6" id="KW-1133">Transmembrane helix</keyword>
<dbReference type="Gene3D" id="1.10.287.950">
    <property type="entry name" value="Methyl-accepting chemotaxis protein"/>
    <property type="match status" value="1"/>
</dbReference>
<accession>A0ABV7WVM7</accession>
<dbReference type="InterPro" id="IPR004089">
    <property type="entry name" value="MCPsignal_dom"/>
</dbReference>
<feature type="coiled-coil region" evidence="5">
    <location>
        <begin position="292"/>
        <end position="332"/>
    </location>
</feature>
<feature type="domain" description="HAMP" evidence="8">
    <location>
        <begin position="222"/>
        <end position="275"/>
    </location>
</feature>
<reference evidence="10" key="1">
    <citation type="journal article" date="2019" name="Int. J. Syst. Evol. Microbiol.">
        <title>The Global Catalogue of Microorganisms (GCM) 10K type strain sequencing project: providing services to taxonomists for standard genome sequencing and annotation.</title>
        <authorList>
            <consortium name="The Broad Institute Genomics Platform"/>
            <consortium name="The Broad Institute Genome Sequencing Center for Infectious Disease"/>
            <person name="Wu L."/>
            <person name="Ma J."/>
        </authorList>
    </citation>
    <scope>NUCLEOTIDE SEQUENCE [LARGE SCALE GENOMIC DNA]</scope>
    <source>
        <strain evidence="10">CECT 8288</strain>
    </source>
</reference>
<evidence type="ECO:0000256" key="1">
    <source>
        <dbReference type="ARBA" id="ARBA00004370"/>
    </source>
</evidence>
<sequence>MKKLSITVKISLLVISLIITLLLLSGYFITSFAGVIQGNQQDSELRAFETALADHWSETKDHLTLLRALGPDFFSKKITEEEMQAAVDQGHDLIQALSAHFSTLDTSIENTWNSANPDALLENYLEAYNQNWEQVVVAFESAAEVWLTKGSWNQRNAADKGIVAAIEPMDDSVNSFRSYFGKMFSLRTQELIKNQQSVIQNTLLAIVVIIGAALLASYFVLRKLKADLLSIVTMTNKLANGDLTIQVTANKNGDEVDNVKLAVIQMNQQLRNIVETVINIAEHLRSSSAGILSDTEHRLKDAEHQQDNLHQLAAAIEQLEGYSNQVNSAATESLGVASEATDAAKIGRDTVSETVSSIESLAEDIVKSVSVIKNLDSQAENITTVITSIQAIAEQTNLLALNAAIEAARAGEQGRGFAVVADEVRSLAARTHTSTEEIQQTLGDLRNETGLAVDVIEGSHEKSDQSVAKASAAGQAISAFDQAVAQITQWTHETANASTEQTTTLANISTIVSDVNKITEENTKRAKHSLESTESLNELSESLVKSIAFFKVN</sequence>
<dbReference type="Proteomes" id="UP001595710">
    <property type="component" value="Unassembled WGS sequence"/>
</dbReference>
<dbReference type="PANTHER" id="PTHR32089">
    <property type="entry name" value="METHYL-ACCEPTING CHEMOTAXIS PROTEIN MCPB"/>
    <property type="match status" value="1"/>
</dbReference>
<dbReference type="PROSITE" id="PS50885">
    <property type="entry name" value="HAMP"/>
    <property type="match status" value="1"/>
</dbReference>
<dbReference type="RefSeq" id="WP_290281295.1">
    <property type="nucleotide sequence ID" value="NZ_JAUFQI010000001.1"/>
</dbReference>
<dbReference type="InterPro" id="IPR003660">
    <property type="entry name" value="HAMP_dom"/>
</dbReference>
<evidence type="ECO:0000256" key="4">
    <source>
        <dbReference type="PROSITE-ProRule" id="PRU00284"/>
    </source>
</evidence>
<dbReference type="PROSITE" id="PS50111">
    <property type="entry name" value="CHEMOTAXIS_TRANSDUC_2"/>
    <property type="match status" value="1"/>
</dbReference>
<dbReference type="EMBL" id="JBHRYN010000012">
    <property type="protein sequence ID" value="MFC3702384.1"/>
    <property type="molecule type" value="Genomic_DNA"/>
</dbReference>
<proteinExistence type="inferred from homology"/>
<keyword evidence="10" id="KW-1185">Reference proteome</keyword>